<dbReference type="GO" id="GO:0042834">
    <property type="term" value="F:peptidoglycan binding"/>
    <property type="evidence" value="ECO:0007669"/>
    <property type="project" value="InterPro"/>
</dbReference>
<dbReference type="Proteomes" id="UP000317691">
    <property type="component" value="Unassembled WGS sequence"/>
</dbReference>
<feature type="region of interest" description="Disordered" evidence="1">
    <location>
        <begin position="251"/>
        <end position="344"/>
    </location>
</feature>
<feature type="compositionally biased region" description="Pro residues" evidence="1">
    <location>
        <begin position="275"/>
        <end position="290"/>
    </location>
</feature>
<comment type="caution">
    <text evidence="4">The sequence shown here is derived from an EMBL/GenBank/DDBJ whole genome shotgun (WGS) entry which is preliminary data.</text>
</comment>
<dbReference type="Gene3D" id="3.40.50.300">
    <property type="entry name" value="P-loop containing nucleotide triphosphate hydrolases"/>
    <property type="match status" value="1"/>
</dbReference>
<dbReference type="InterPro" id="IPR027417">
    <property type="entry name" value="P-loop_NTPase"/>
</dbReference>
<feature type="domain" description="SPOR" evidence="3">
    <location>
        <begin position="458"/>
        <end position="536"/>
    </location>
</feature>
<evidence type="ECO:0000313" key="4">
    <source>
        <dbReference type="EMBL" id="TMQ64695.1"/>
    </source>
</evidence>
<evidence type="ECO:0000256" key="1">
    <source>
        <dbReference type="SAM" id="MobiDB-lite"/>
    </source>
</evidence>
<feature type="region of interest" description="Disordered" evidence="1">
    <location>
        <begin position="395"/>
        <end position="461"/>
    </location>
</feature>
<dbReference type="Pfam" id="PF05036">
    <property type="entry name" value="SPOR"/>
    <property type="match status" value="1"/>
</dbReference>
<dbReference type="InterPro" id="IPR007730">
    <property type="entry name" value="SPOR-like_dom"/>
</dbReference>
<accession>A0A538TM68</accession>
<keyword evidence="2" id="KW-0472">Membrane</keyword>
<protein>
    <recommendedName>
        <fullName evidence="3">SPOR domain-containing protein</fullName>
    </recommendedName>
</protein>
<dbReference type="PROSITE" id="PS51724">
    <property type="entry name" value="SPOR"/>
    <property type="match status" value="1"/>
</dbReference>
<keyword evidence="2" id="KW-1133">Transmembrane helix</keyword>
<evidence type="ECO:0000313" key="5">
    <source>
        <dbReference type="Proteomes" id="UP000317691"/>
    </source>
</evidence>
<name>A0A538TM68_UNCEI</name>
<feature type="transmembrane region" description="Helical" evidence="2">
    <location>
        <begin position="365"/>
        <end position="385"/>
    </location>
</feature>
<sequence>MIEADVERYTDPQAFAREVNLPLLGISSVDPVPSGAGVSAMLGILAPPALSSVVDGLVETRQTLTLRSLLLAGFPDDPECFATGLALAREWSRRGLKVAVVDLDFWNPTVVRPRPHPNEGFVDMLEYGCSFRRVAWEIVADGLWLVGPGSHPPDETRIADHRDWERASRGLAAHVAVTLFVAPLLDRRGFVGKLSKRMDGVLLAASVARVGRAELRDAFLELWGSDAPIIGCVGIEPSMQPAPTIAPVRRAGDAPTPAPPAATVAPTPPAATVAPTPPPPAVPAMPPAPAPDSVHTVPVGAWDAPPPRRDFPEPPPRPIPSRAAIEPGPSATRGEDRDHADLTATLDREVRYGGRRRTRGRRSNTGLLVGIGVGLVVAASVAVVVSRQPRLPLSRETLPAGTEEVQPAPSESAPPADQGGGESSAPLAGSAGATSPSSGTSAGAAGSAESGVIPPSAPTPDTPFRVHVASFKSEDKVRGLVRQLRLRGADAWYEPAPTASGYYRVFVGHFATEAEARAHARWLLENGWVDRAEAYPSTPR</sequence>
<feature type="compositionally biased region" description="Basic and acidic residues" evidence="1">
    <location>
        <begin position="333"/>
        <end position="344"/>
    </location>
</feature>
<reference evidence="4 5" key="1">
    <citation type="journal article" date="2019" name="Nat. Microbiol.">
        <title>Mediterranean grassland soil C-N compound turnover is dependent on rainfall and depth, and is mediated by genomically divergent microorganisms.</title>
        <authorList>
            <person name="Diamond S."/>
            <person name="Andeer P.F."/>
            <person name="Li Z."/>
            <person name="Crits-Christoph A."/>
            <person name="Burstein D."/>
            <person name="Anantharaman K."/>
            <person name="Lane K.R."/>
            <person name="Thomas B.C."/>
            <person name="Pan C."/>
            <person name="Northen T.R."/>
            <person name="Banfield J.F."/>
        </authorList>
    </citation>
    <scope>NUCLEOTIDE SEQUENCE [LARGE SCALE GENOMIC DNA]</scope>
    <source>
        <strain evidence="4">WS_9</strain>
    </source>
</reference>
<dbReference type="AlphaFoldDB" id="A0A538TM68"/>
<gene>
    <name evidence="4" type="ORF">E6K79_06560</name>
</gene>
<proteinExistence type="predicted"/>
<feature type="compositionally biased region" description="Low complexity" evidence="1">
    <location>
        <begin position="261"/>
        <end position="274"/>
    </location>
</feature>
<organism evidence="4 5">
    <name type="scientific">Eiseniibacteriota bacterium</name>
    <dbReference type="NCBI Taxonomy" id="2212470"/>
    <lineage>
        <taxon>Bacteria</taxon>
        <taxon>Candidatus Eiseniibacteriota</taxon>
    </lineage>
</organism>
<evidence type="ECO:0000259" key="3">
    <source>
        <dbReference type="PROSITE" id="PS51724"/>
    </source>
</evidence>
<dbReference type="EMBL" id="VBOZ01000017">
    <property type="protein sequence ID" value="TMQ64695.1"/>
    <property type="molecule type" value="Genomic_DNA"/>
</dbReference>
<dbReference type="SUPFAM" id="SSF110997">
    <property type="entry name" value="Sporulation related repeat"/>
    <property type="match status" value="1"/>
</dbReference>
<dbReference type="InterPro" id="IPR036680">
    <property type="entry name" value="SPOR-like_sf"/>
</dbReference>
<keyword evidence="2" id="KW-0812">Transmembrane</keyword>
<feature type="compositionally biased region" description="Low complexity" evidence="1">
    <location>
        <begin position="423"/>
        <end position="451"/>
    </location>
</feature>
<evidence type="ECO:0000256" key="2">
    <source>
        <dbReference type="SAM" id="Phobius"/>
    </source>
</evidence>
<dbReference type="Gene3D" id="3.30.70.1070">
    <property type="entry name" value="Sporulation related repeat"/>
    <property type="match status" value="1"/>
</dbReference>